<evidence type="ECO:0000256" key="1">
    <source>
        <dbReference type="SAM" id="MobiDB-lite"/>
    </source>
</evidence>
<accession>A0A402CAZ7</accession>
<keyword evidence="3" id="KW-1185">Reference proteome</keyword>
<feature type="compositionally biased region" description="Basic residues" evidence="1">
    <location>
        <begin position="8"/>
        <end position="23"/>
    </location>
</feature>
<proteinExistence type="predicted"/>
<name>A0A402CAZ7_RHOWR</name>
<feature type="region of interest" description="Disordered" evidence="1">
    <location>
        <begin position="1"/>
        <end position="40"/>
    </location>
</feature>
<gene>
    <name evidence="2" type="ORF">Rhow_004386</name>
</gene>
<dbReference type="AlphaFoldDB" id="A0A402CAZ7"/>
<sequence>MALFARTPRYRSTHPVHTRRRCPSRSLAPGSDANRIREFR</sequence>
<protein>
    <submittedName>
        <fullName evidence="2">Uncharacterized protein</fullName>
    </submittedName>
</protein>
<organism evidence="2 3">
    <name type="scientific">Rhodococcus wratislaviensis</name>
    <name type="common">Tsukamurella wratislaviensis</name>
    <dbReference type="NCBI Taxonomy" id="44752"/>
    <lineage>
        <taxon>Bacteria</taxon>
        <taxon>Bacillati</taxon>
        <taxon>Actinomycetota</taxon>
        <taxon>Actinomycetes</taxon>
        <taxon>Mycobacteriales</taxon>
        <taxon>Nocardiaceae</taxon>
        <taxon>Rhodococcus</taxon>
    </lineage>
</organism>
<dbReference type="Proteomes" id="UP000287519">
    <property type="component" value="Unassembled WGS sequence"/>
</dbReference>
<dbReference type="EMBL" id="BHYM01000037">
    <property type="protein sequence ID" value="GCE40743.1"/>
    <property type="molecule type" value="Genomic_DNA"/>
</dbReference>
<comment type="caution">
    <text evidence="2">The sequence shown here is derived from an EMBL/GenBank/DDBJ whole genome shotgun (WGS) entry which is preliminary data.</text>
</comment>
<evidence type="ECO:0000313" key="3">
    <source>
        <dbReference type="Proteomes" id="UP000287519"/>
    </source>
</evidence>
<reference evidence="2 3" key="1">
    <citation type="submission" date="2018-11" db="EMBL/GenBank/DDBJ databases">
        <title>Microbial catabolism of amino acid.</title>
        <authorList>
            <person name="Hibi M."/>
            <person name="Ogawa J."/>
        </authorList>
    </citation>
    <scope>NUCLEOTIDE SEQUENCE [LARGE SCALE GENOMIC DNA]</scope>
    <source>
        <strain evidence="2 3">C31-06</strain>
    </source>
</reference>
<evidence type="ECO:0000313" key="2">
    <source>
        <dbReference type="EMBL" id="GCE40743.1"/>
    </source>
</evidence>